<dbReference type="PROSITE" id="PS50043">
    <property type="entry name" value="HTH_LUXR_2"/>
    <property type="match status" value="1"/>
</dbReference>
<keyword evidence="2" id="KW-0614">Plasmid</keyword>
<dbReference type="InterPro" id="IPR000792">
    <property type="entry name" value="Tscrpt_reg_LuxR_C"/>
</dbReference>
<dbReference type="CDD" id="cd06170">
    <property type="entry name" value="LuxR_C_like"/>
    <property type="match status" value="1"/>
</dbReference>
<dbReference type="AlphaFoldDB" id="A0A7H1BKS6"/>
<dbReference type="InterPro" id="IPR051797">
    <property type="entry name" value="TrmB-like"/>
</dbReference>
<organism evidence="2 3">
    <name type="scientific">Streptomyces xanthii</name>
    <dbReference type="NCBI Taxonomy" id="2768069"/>
    <lineage>
        <taxon>Bacteria</taxon>
        <taxon>Bacillati</taxon>
        <taxon>Actinomycetota</taxon>
        <taxon>Actinomycetes</taxon>
        <taxon>Kitasatosporales</taxon>
        <taxon>Streptomycetaceae</taxon>
        <taxon>Streptomyces</taxon>
    </lineage>
</organism>
<dbReference type="GO" id="GO:0006355">
    <property type="term" value="P:regulation of DNA-templated transcription"/>
    <property type="evidence" value="ECO:0007669"/>
    <property type="project" value="InterPro"/>
</dbReference>
<dbReference type="GO" id="GO:0003677">
    <property type="term" value="F:DNA binding"/>
    <property type="evidence" value="ECO:0007669"/>
    <property type="project" value="InterPro"/>
</dbReference>
<dbReference type="Gene3D" id="1.10.10.10">
    <property type="entry name" value="Winged helix-like DNA-binding domain superfamily/Winged helix DNA-binding domain"/>
    <property type="match status" value="1"/>
</dbReference>
<dbReference type="Proteomes" id="UP000516428">
    <property type="component" value="Plasmid unnamed1"/>
</dbReference>
<dbReference type="InterPro" id="IPR036388">
    <property type="entry name" value="WH-like_DNA-bd_sf"/>
</dbReference>
<dbReference type="KEGG" id="sxn:IAG42_36925"/>
<dbReference type="RefSeq" id="WP_188341986.1">
    <property type="nucleotide sequence ID" value="NZ_CP061282.1"/>
</dbReference>
<dbReference type="SUPFAM" id="SSF46894">
    <property type="entry name" value="C-terminal effector domain of the bipartite response regulators"/>
    <property type="match status" value="1"/>
</dbReference>
<dbReference type="Pfam" id="PF00196">
    <property type="entry name" value="GerE"/>
    <property type="match status" value="1"/>
</dbReference>
<keyword evidence="3" id="KW-1185">Reference proteome</keyword>
<reference evidence="2 3" key="1">
    <citation type="submission" date="2020-09" db="EMBL/GenBank/DDBJ databases">
        <title>A novel species.</title>
        <authorList>
            <person name="Gao J."/>
        </authorList>
    </citation>
    <scope>NUCLEOTIDE SEQUENCE [LARGE SCALE GENOMIC DNA]</scope>
    <source>
        <strain evidence="2 3">CRXT-Y-14</strain>
        <plasmid evidence="2 3">unnamed1</plasmid>
    </source>
</reference>
<name>A0A7H1BKS6_9ACTN</name>
<dbReference type="PANTHER" id="PTHR34293">
    <property type="entry name" value="HTH-TYPE TRANSCRIPTIONAL REGULATOR TRMBL2"/>
    <property type="match status" value="1"/>
</dbReference>
<geneLocation type="plasmid" evidence="2 3">
    <name>unnamed1</name>
</geneLocation>
<protein>
    <submittedName>
        <fullName evidence="2">Helix-turn-helix transcriptional regulator</fullName>
    </submittedName>
</protein>
<gene>
    <name evidence="2" type="ORF">IAG42_36925</name>
</gene>
<feature type="domain" description="HTH luxR-type" evidence="1">
    <location>
        <begin position="268"/>
        <end position="333"/>
    </location>
</feature>
<evidence type="ECO:0000259" key="1">
    <source>
        <dbReference type="PROSITE" id="PS50043"/>
    </source>
</evidence>
<proteinExistence type="predicted"/>
<dbReference type="PANTHER" id="PTHR34293:SF1">
    <property type="entry name" value="HTH-TYPE TRANSCRIPTIONAL REGULATOR TRMBL2"/>
    <property type="match status" value="1"/>
</dbReference>
<evidence type="ECO:0000313" key="3">
    <source>
        <dbReference type="Proteomes" id="UP000516428"/>
    </source>
</evidence>
<sequence length="336" mass="36625">MTTEFGALDGEATMALYRELRGRARGAGGFREAVEAAGLEGPEAKAHREELVRLGLIDDAGEDAVVPVRPEVALRRLLARERQAMLAREREAASAYAALGELAERYLREGESGGAGSPVEIEVITGRPGIDQILLEIAESGQNDESSMHPVAFQQKHLDESLERDRISLDRGVRRRTLYSRRLLGLPYLVQHFDDQVRIGVEVRTAPAVPLTMMIMDARLALLPLDLDRPRDGLIVARGSALVRSYAALFEYCWMTATPYTGAAAEPDRGGADALTEQQVLALRMLAGGAKDERIARALGVSLRTVSRLLSELMQQLGASSRFEAGVRAARLGLLD</sequence>
<dbReference type="InterPro" id="IPR016032">
    <property type="entry name" value="Sig_transdc_resp-reg_C-effctor"/>
</dbReference>
<dbReference type="SMART" id="SM00421">
    <property type="entry name" value="HTH_LUXR"/>
    <property type="match status" value="1"/>
</dbReference>
<dbReference type="EMBL" id="CP061282">
    <property type="protein sequence ID" value="QNS09331.1"/>
    <property type="molecule type" value="Genomic_DNA"/>
</dbReference>
<evidence type="ECO:0000313" key="2">
    <source>
        <dbReference type="EMBL" id="QNS09331.1"/>
    </source>
</evidence>
<accession>A0A7H1BKS6</accession>